<dbReference type="EC" id="1.-.-.-" evidence="3"/>
<name>A0ABW3LED8_9BACL</name>
<dbReference type="RefSeq" id="WP_144839793.1">
    <property type="nucleotide sequence ID" value="NZ_JBHTKI010000012.1"/>
</dbReference>
<evidence type="ECO:0000313" key="4">
    <source>
        <dbReference type="Proteomes" id="UP001597109"/>
    </source>
</evidence>
<accession>A0ABW3LED8</accession>
<comment type="caution">
    <text evidence="3">The sequence shown here is derived from an EMBL/GenBank/DDBJ whole genome shotgun (WGS) entry which is preliminary data.</text>
</comment>
<evidence type="ECO:0000259" key="2">
    <source>
        <dbReference type="Pfam" id="PF01266"/>
    </source>
</evidence>
<dbReference type="PANTHER" id="PTHR13847">
    <property type="entry name" value="SARCOSINE DEHYDROGENASE-RELATED"/>
    <property type="match status" value="1"/>
</dbReference>
<dbReference type="Gene3D" id="3.30.9.10">
    <property type="entry name" value="D-Amino Acid Oxidase, subunit A, domain 2"/>
    <property type="match status" value="1"/>
</dbReference>
<dbReference type="Pfam" id="PF01266">
    <property type="entry name" value="DAO"/>
    <property type="match status" value="1"/>
</dbReference>
<evidence type="ECO:0000313" key="3">
    <source>
        <dbReference type="EMBL" id="MFD1031711.1"/>
    </source>
</evidence>
<reference evidence="4" key="1">
    <citation type="journal article" date="2019" name="Int. J. Syst. Evol. Microbiol.">
        <title>The Global Catalogue of Microorganisms (GCM) 10K type strain sequencing project: providing services to taxonomists for standard genome sequencing and annotation.</title>
        <authorList>
            <consortium name="The Broad Institute Genomics Platform"/>
            <consortium name="The Broad Institute Genome Sequencing Center for Infectious Disease"/>
            <person name="Wu L."/>
            <person name="Ma J."/>
        </authorList>
    </citation>
    <scope>NUCLEOTIDE SEQUENCE [LARGE SCALE GENOMIC DNA]</scope>
    <source>
        <strain evidence="4">CCUG 56756</strain>
    </source>
</reference>
<gene>
    <name evidence="3" type="ORF">ACFQ1X_09750</name>
</gene>
<dbReference type="SUPFAM" id="SSF51905">
    <property type="entry name" value="FAD/NAD(P)-binding domain"/>
    <property type="match status" value="1"/>
</dbReference>
<evidence type="ECO:0000256" key="1">
    <source>
        <dbReference type="ARBA" id="ARBA00023002"/>
    </source>
</evidence>
<dbReference type="InterPro" id="IPR006076">
    <property type="entry name" value="FAD-dep_OxRdtase"/>
</dbReference>
<dbReference type="InterPro" id="IPR036188">
    <property type="entry name" value="FAD/NAD-bd_sf"/>
</dbReference>
<dbReference type="Proteomes" id="UP001597109">
    <property type="component" value="Unassembled WGS sequence"/>
</dbReference>
<keyword evidence="1 3" id="KW-0560">Oxidoreductase</keyword>
<dbReference type="PANTHER" id="PTHR13847:SF287">
    <property type="entry name" value="FAD-DEPENDENT OXIDOREDUCTASE DOMAIN-CONTAINING PROTEIN 1"/>
    <property type="match status" value="1"/>
</dbReference>
<sequence>MNSHTETLVIGGGLVGAATTYYLSKKGHDVTLVERGQLNRQSSGQNAGSLHFQLEYRMIAFWDQLQNELSQLIPFSKASELVWRELETELQMDLEVVQHGGLMVAETTEEWQLLKKKFDLEKRLDLNTELLSKSETLRLAPYLSKSVVGAAYCPDEGHANPREVTPAFARRAIENGAKVHINTLIQSIEKYNGKWHVQLNADEVIIAENLVVASGAWTAEVGRMLGIHLPVYPVPLLMNVTEQAAPFLTHMVQHVGQRLTMKQVRDGNILIGGGWQSYFQKTAGKVRYDIPPIVDPRLVIENVKLAASVVPALNDLRLIRSWTGVTGITHDQLPLLGELAERENVYLAVGGSGFTFGPLYAKILSDLITENKTEFDMRAFSPQKLAHLNLFMR</sequence>
<dbReference type="Gene3D" id="3.50.50.60">
    <property type="entry name" value="FAD/NAD(P)-binding domain"/>
    <property type="match status" value="1"/>
</dbReference>
<proteinExistence type="predicted"/>
<organism evidence="3 4">
    <name type="scientific">Metaplanococcus flavidus</name>
    <dbReference type="NCBI Taxonomy" id="569883"/>
    <lineage>
        <taxon>Bacteria</taxon>
        <taxon>Bacillati</taxon>
        <taxon>Bacillota</taxon>
        <taxon>Bacilli</taxon>
        <taxon>Bacillales</taxon>
        <taxon>Caryophanaceae</taxon>
        <taxon>Metaplanococcus</taxon>
    </lineage>
</organism>
<dbReference type="GO" id="GO:0016491">
    <property type="term" value="F:oxidoreductase activity"/>
    <property type="evidence" value="ECO:0007669"/>
    <property type="project" value="UniProtKB-KW"/>
</dbReference>
<dbReference type="EMBL" id="JBHTKI010000012">
    <property type="protein sequence ID" value="MFD1031711.1"/>
    <property type="molecule type" value="Genomic_DNA"/>
</dbReference>
<keyword evidence="4" id="KW-1185">Reference proteome</keyword>
<protein>
    <submittedName>
        <fullName evidence="3">NAD(P)/FAD-dependent oxidoreductase</fullName>
        <ecNumber evidence="3">1.-.-.-</ecNumber>
    </submittedName>
</protein>
<feature type="domain" description="FAD dependent oxidoreductase" evidence="2">
    <location>
        <begin position="8"/>
        <end position="367"/>
    </location>
</feature>